<sequence>MRIGIDIRPLMEERLSGVAQYTMQLTRKLLTLDTSNEYILFYSGFKKSWFIHRALTNTRAKIIPVLVPNKLFNGAQTFLHFPFIDKKLSGLDIFFAPNWGFVNISPNCRLVVTAHDLAYKIYPQFLSPKGRIWHRVIHPEKFFTQADHIVAVSQHTKNDVMSTFKIPENRISVVYSGVDHANIRELDNKFVLQEKYKLPTDYILSVGNIEPRKNISGLIGAFLKLKGDERVQKKYPGLKLLIAGARGWQSETLPKNQNDIIFLGYIPEEEKAALYRQALIFCYPSFYEGFGFPPLEAGLEGTASVVSAVSALPEVMGDSAVLVDPYNMRDITYGIMTLLLDDDFRREKGQAAQKRAQEFRWEKTARQMIRLWESVIRSHA</sequence>
<reference evidence="4 5" key="1">
    <citation type="journal article" date="2016" name="Nat. Commun.">
        <title>Thousands of microbial genomes shed light on interconnected biogeochemical processes in an aquifer system.</title>
        <authorList>
            <person name="Anantharaman K."/>
            <person name="Brown C.T."/>
            <person name="Hug L.A."/>
            <person name="Sharon I."/>
            <person name="Castelle C.J."/>
            <person name="Probst A.J."/>
            <person name="Thomas B.C."/>
            <person name="Singh A."/>
            <person name="Wilkins M.J."/>
            <person name="Karaoz U."/>
            <person name="Brodie E.L."/>
            <person name="Williams K.H."/>
            <person name="Hubbard S.S."/>
            <person name="Banfield J.F."/>
        </authorList>
    </citation>
    <scope>NUCLEOTIDE SEQUENCE [LARGE SCALE GENOMIC DNA]</scope>
</reference>
<feature type="domain" description="Glycosyl transferase family 1" evidence="2">
    <location>
        <begin position="200"/>
        <end position="355"/>
    </location>
</feature>
<dbReference type="PANTHER" id="PTHR46401">
    <property type="entry name" value="GLYCOSYLTRANSFERASE WBBK-RELATED"/>
    <property type="match status" value="1"/>
</dbReference>
<dbReference type="Pfam" id="PF13439">
    <property type="entry name" value="Glyco_transf_4"/>
    <property type="match status" value="1"/>
</dbReference>
<gene>
    <name evidence="4" type="ORF">A3F54_04710</name>
</gene>
<accession>A0A1G2AY38</accession>
<keyword evidence="1" id="KW-0808">Transferase</keyword>
<dbReference type="GO" id="GO:0016757">
    <property type="term" value="F:glycosyltransferase activity"/>
    <property type="evidence" value="ECO:0007669"/>
    <property type="project" value="InterPro"/>
</dbReference>
<name>A0A1G2AY38_9BACT</name>
<proteinExistence type="predicted"/>
<dbReference type="EMBL" id="MHKD01000041">
    <property type="protein sequence ID" value="OGY81843.1"/>
    <property type="molecule type" value="Genomic_DNA"/>
</dbReference>
<evidence type="ECO:0008006" key="6">
    <source>
        <dbReference type="Google" id="ProtNLM"/>
    </source>
</evidence>
<feature type="domain" description="Glycosyltransferase subfamily 4-like N-terminal" evidence="3">
    <location>
        <begin position="16"/>
        <end position="181"/>
    </location>
</feature>
<dbReference type="PANTHER" id="PTHR46401:SF2">
    <property type="entry name" value="GLYCOSYLTRANSFERASE WBBK-RELATED"/>
    <property type="match status" value="1"/>
</dbReference>
<dbReference type="InterPro" id="IPR001296">
    <property type="entry name" value="Glyco_trans_1"/>
</dbReference>
<evidence type="ECO:0000259" key="2">
    <source>
        <dbReference type="Pfam" id="PF00534"/>
    </source>
</evidence>
<dbReference type="CDD" id="cd03809">
    <property type="entry name" value="GT4_MtfB-like"/>
    <property type="match status" value="1"/>
</dbReference>
<organism evidence="4 5">
    <name type="scientific">Candidatus Kerfeldbacteria bacterium RIFCSPHIGHO2_12_FULL_48_17</name>
    <dbReference type="NCBI Taxonomy" id="1798542"/>
    <lineage>
        <taxon>Bacteria</taxon>
        <taxon>Candidatus Kerfeldiibacteriota</taxon>
    </lineage>
</organism>
<dbReference type="InterPro" id="IPR028098">
    <property type="entry name" value="Glyco_trans_4-like_N"/>
</dbReference>
<dbReference type="Pfam" id="PF00534">
    <property type="entry name" value="Glycos_transf_1"/>
    <property type="match status" value="1"/>
</dbReference>
<dbReference type="Gene3D" id="3.40.50.2000">
    <property type="entry name" value="Glycogen Phosphorylase B"/>
    <property type="match status" value="2"/>
</dbReference>
<dbReference type="Proteomes" id="UP000176952">
    <property type="component" value="Unassembled WGS sequence"/>
</dbReference>
<dbReference type="STRING" id="1798542.A3F54_04710"/>
<evidence type="ECO:0000313" key="5">
    <source>
        <dbReference type="Proteomes" id="UP000176952"/>
    </source>
</evidence>
<dbReference type="AlphaFoldDB" id="A0A1G2AY38"/>
<dbReference type="SUPFAM" id="SSF53756">
    <property type="entry name" value="UDP-Glycosyltransferase/glycogen phosphorylase"/>
    <property type="match status" value="1"/>
</dbReference>
<protein>
    <recommendedName>
        <fullName evidence="6">Glycosyl transferase family 1 domain-containing protein</fullName>
    </recommendedName>
</protein>
<evidence type="ECO:0000259" key="3">
    <source>
        <dbReference type="Pfam" id="PF13439"/>
    </source>
</evidence>
<evidence type="ECO:0000256" key="1">
    <source>
        <dbReference type="ARBA" id="ARBA00022679"/>
    </source>
</evidence>
<evidence type="ECO:0000313" key="4">
    <source>
        <dbReference type="EMBL" id="OGY81843.1"/>
    </source>
</evidence>
<comment type="caution">
    <text evidence="4">The sequence shown here is derived from an EMBL/GenBank/DDBJ whole genome shotgun (WGS) entry which is preliminary data.</text>
</comment>